<organism evidence="1 2">
    <name type="scientific">Photobacterium iliopiscarium</name>
    <dbReference type="NCBI Taxonomy" id="56192"/>
    <lineage>
        <taxon>Bacteria</taxon>
        <taxon>Pseudomonadati</taxon>
        <taxon>Pseudomonadota</taxon>
        <taxon>Gammaproteobacteria</taxon>
        <taxon>Vibrionales</taxon>
        <taxon>Vibrionaceae</taxon>
        <taxon>Photobacterium</taxon>
    </lineage>
</organism>
<evidence type="ECO:0000313" key="1">
    <source>
        <dbReference type="EMBL" id="PSW96667.1"/>
    </source>
</evidence>
<proteinExistence type="predicted"/>
<reference evidence="1 2" key="1">
    <citation type="submission" date="2018-03" db="EMBL/GenBank/DDBJ databases">
        <title>Whole genome sequencing of Histamine producing bacteria.</title>
        <authorList>
            <person name="Butler K."/>
        </authorList>
    </citation>
    <scope>NUCLEOTIDE SEQUENCE [LARGE SCALE GENOMIC DNA]</scope>
    <source>
        <strain evidence="1 2">ATCC 51761</strain>
    </source>
</reference>
<accession>A0ABX5GSY7</accession>
<evidence type="ECO:0000313" key="2">
    <source>
        <dbReference type="Proteomes" id="UP000241190"/>
    </source>
</evidence>
<dbReference type="Proteomes" id="UP000241190">
    <property type="component" value="Unassembled WGS sequence"/>
</dbReference>
<keyword evidence="2" id="KW-1185">Reference proteome</keyword>
<name>A0ABX5GSY7_9GAMM</name>
<dbReference type="EMBL" id="PYOP01000012">
    <property type="protein sequence ID" value="PSW96667.1"/>
    <property type="molecule type" value="Genomic_DNA"/>
</dbReference>
<protein>
    <submittedName>
        <fullName evidence="1">Uncharacterized protein</fullName>
    </submittedName>
</protein>
<comment type="caution">
    <text evidence="1">The sequence shown here is derived from an EMBL/GenBank/DDBJ whole genome shotgun (WGS) entry which is preliminary data.</text>
</comment>
<dbReference type="RefSeq" id="WP_045036736.1">
    <property type="nucleotide sequence ID" value="NZ_JZSR01000012.1"/>
</dbReference>
<gene>
    <name evidence="1" type="ORF">C9J52_09585</name>
</gene>
<sequence length="81" mass="9232">MIKSIETIDIPTPLECDPAAHFVIDNGSTQTTLGLSVVLQCLRIAEMQGDVPQLPKEWWYPLITRHHIKMEMNENIQAECQ</sequence>